<sequence>MFFPNERDRHVDFILRNLNGDSDLISTEEKPGGKRVKSGIEKGKAMQNMTLKKRLKQIKSSKLLKKLEAITCQWEGTKLTIFDTRILTSDHTIAYKKGYFFYAKIIRSFGRVFKAAT</sequence>
<keyword evidence="2" id="KW-1185">Reference proteome</keyword>
<reference evidence="1" key="1">
    <citation type="submission" date="2021-01" db="EMBL/GenBank/DDBJ databases">
        <title>Metabolic potential, ecology and presence of endohyphal bacteria is reflected in genomic diversity of Mucoromycotina.</title>
        <authorList>
            <person name="Muszewska A."/>
            <person name="Okrasinska A."/>
            <person name="Steczkiewicz K."/>
            <person name="Drgas O."/>
            <person name="Orlowska M."/>
            <person name="Perlinska-Lenart U."/>
            <person name="Aleksandrzak-Piekarczyk T."/>
            <person name="Szatraj K."/>
            <person name="Zielenkiewicz U."/>
            <person name="Pilsyk S."/>
            <person name="Malc E."/>
            <person name="Mieczkowski P."/>
            <person name="Kruszewska J.S."/>
            <person name="Biernat P."/>
            <person name="Pawlowska J."/>
        </authorList>
    </citation>
    <scope>NUCLEOTIDE SEQUENCE</scope>
    <source>
        <strain evidence="1">WA0000018081</strain>
    </source>
</reference>
<name>A0A8H7SSZ7_9FUNG</name>
<comment type="caution">
    <text evidence="1">The sequence shown here is derived from an EMBL/GenBank/DDBJ whole genome shotgun (WGS) entry which is preliminary data.</text>
</comment>
<gene>
    <name evidence="1" type="ORF">INT48_005267</name>
</gene>
<evidence type="ECO:0000313" key="2">
    <source>
        <dbReference type="Proteomes" id="UP000613177"/>
    </source>
</evidence>
<evidence type="ECO:0000313" key="1">
    <source>
        <dbReference type="EMBL" id="KAG2233821.1"/>
    </source>
</evidence>
<proteinExistence type="predicted"/>
<accession>A0A8H7SSZ7</accession>
<dbReference type="AlphaFoldDB" id="A0A8H7SSZ7"/>
<organism evidence="1 2">
    <name type="scientific">Thamnidium elegans</name>
    <dbReference type="NCBI Taxonomy" id="101142"/>
    <lineage>
        <taxon>Eukaryota</taxon>
        <taxon>Fungi</taxon>
        <taxon>Fungi incertae sedis</taxon>
        <taxon>Mucoromycota</taxon>
        <taxon>Mucoromycotina</taxon>
        <taxon>Mucoromycetes</taxon>
        <taxon>Mucorales</taxon>
        <taxon>Mucorineae</taxon>
        <taxon>Mucoraceae</taxon>
        <taxon>Thamnidium</taxon>
    </lineage>
</organism>
<dbReference type="EMBL" id="JAEPRE010000068">
    <property type="protein sequence ID" value="KAG2233821.1"/>
    <property type="molecule type" value="Genomic_DNA"/>
</dbReference>
<dbReference type="Proteomes" id="UP000613177">
    <property type="component" value="Unassembled WGS sequence"/>
</dbReference>
<protein>
    <submittedName>
        <fullName evidence="1">Uncharacterized protein</fullName>
    </submittedName>
</protein>